<evidence type="ECO:0000256" key="2">
    <source>
        <dbReference type="ARBA" id="ARBA00022857"/>
    </source>
</evidence>
<comment type="caution">
    <text evidence="4">The sequence shown here is derived from an EMBL/GenBank/DDBJ whole genome shotgun (WGS) entry which is preliminary data.</text>
</comment>
<dbReference type="AlphaFoldDB" id="A0AAI8Z2Y5"/>
<evidence type="ECO:0000256" key="1">
    <source>
        <dbReference type="ARBA" id="ARBA00006484"/>
    </source>
</evidence>
<gene>
    <name evidence="4" type="ORF">LECACI_7A006630</name>
</gene>
<dbReference type="SUPFAM" id="SSF51735">
    <property type="entry name" value="NAD(P)-binding Rossmann-fold domains"/>
    <property type="match status" value="1"/>
</dbReference>
<evidence type="ECO:0000256" key="3">
    <source>
        <dbReference type="ARBA" id="ARBA00023002"/>
    </source>
</evidence>
<evidence type="ECO:0000313" key="4">
    <source>
        <dbReference type="EMBL" id="CAK4031472.1"/>
    </source>
</evidence>
<dbReference type="PANTHER" id="PTHR24320">
    <property type="entry name" value="RETINOL DEHYDROGENASE"/>
    <property type="match status" value="1"/>
</dbReference>
<sequence>MLEWLLGKSFNPEHDIPSLDGKVILVTGGNTGLGKETVLQLAKHNPREIFLAARTPSKAEAAIADVKQQVPNSKISFIQLDLASLSSVKKAADDFNSRSDRLDLLINNAGVMAVPYSKTKEGYEVQFGTNHIGHALFTKLLLPTLLRTAEQPNADVRIINVSSEGHMGAPGIIYDQDALEKYHTFVRYGQAKLANIYHARELQRRYPSITATSLHPGVILTDLYTSQKETNVLMRVFLPLIGLFAKDVPGGAKNQLWASVAPKKEVESSYYWKPVGIPSNGSFWLATKQDKAAELWDWTEAQCDEQLKKMS</sequence>
<comment type="similarity">
    <text evidence="1">Belongs to the short-chain dehydrogenases/reductases (SDR) family.</text>
</comment>
<dbReference type="GO" id="GO:0016491">
    <property type="term" value="F:oxidoreductase activity"/>
    <property type="evidence" value="ECO:0007669"/>
    <property type="project" value="UniProtKB-KW"/>
</dbReference>
<keyword evidence="2" id="KW-0521">NADP</keyword>
<organism evidence="4 5">
    <name type="scientific">Lecanosticta acicola</name>
    <dbReference type="NCBI Taxonomy" id="111012"/>
    <lineage>
        <taxon>Eukaryota</taxon>
        <taxon>Fungi</taxon>
        <taxon>Dikarya</taxon>
        <taxon>Ascomycota</taxon>
        <taxon>Pezizomycotina</taxon>
        <taxon>Dothideomycetes</taxon>
        <taxon>Dothideomycetidae</taxon>
        <taxon>Mycosphaerellales</taxon>
        <taxon>Mycosphaerellaceae</taxon>
        <taxon>Lecanosticta</taxon>
    </lineage>
</organism>
<dbReference type="InterPro" id="IPR002347">
    <property type="entry name" value="SDR_fam"/>
</dbReference>
<proteinExistence type="inferred from homology"/>
<dbReference type="CDD" id="cd05327">
    <property type="entry name" value="retinol-DH_like_SDR_c_like"/>
    <property type="match status" value="1"/>
</dbReference>
<dbReference type="Pfam" id="PF00106">
    <property type="entry name" value="adh_short"/>
    <property type="match status" value="1"/>
</dbReference>
<dbReference type="PRINTS" id="PR00081">
    <property type="entry name" value="GDHRDH"/>
</dbReference>
<dbReference type="PANTHER" id="PTHR24320:SF282">
    <property type="entry name" value="WW DOMAIN-CONTAINING OXIDOREDUCTASE"/>
    <property type="match status" value="1"/>
</dbReference>
<evidence type="ECO:0000313" key="5">
    <source>
        <dbReference type="Proteomes" id="UP001296104"/>
    </source>
</evidence>
<dbReference type="Proteomes" id="UP001296104">
    <property type="component" value="Unassembled WGS sequence"/>
</dbReference>
<dbReference type="InterPro" id="IPR036291">
    <property type="entry name" value="NAD(P)-bd_dom_sf"/>
</dbReference>
<protein>
    <submittedName>
        <fullName evidence="4">Uncharacterized protein</fullName>
    </submittedName>
</protein>
<keyword evidence="5" id="KW-1185">Reference proteome</keyword>
<name>A0AAI8Z2Y5_9PEZI</name>
<keyword evidence="3" id="KW-0560">Oxidoreductase</keyword>
<dbReference type="Gene3D" id="3.40.50.720">
    <property type="entry name" value="NAD(P)-binding Rossmann-like Domain"/>
    <property type="match status" value="1"/>
</dbReference>
<dbReference type="EMBL" id="CAVMBE010000049">
    <property type="protein sequence ID" value="CAK4031472.1"/>
    <property type="molecule type" value="Genomic_DNA"/>
</dbReference>
<accession>A0AAI8Z2Y5</accession>
<reference evidence="4" key="1">
    <citation type="submission" date="2023-11" db="EMBL/GenBank/DDBJ databases">
        <authorList>
            <person name="Alioto T."/>
            <person name="Alioto T."/>
            <person name="Gomez Garrido J."/>
        </authorList>
    </citation>
    <scope>NUCLEOTIDE SEQUENCE</scope>
</reference>